<dbReference type="Gene3D" id="3.90.226.10">
    <property type="entry name" value="2-enoyl-CoA Hydratase, Chain A, domain 1"/>
    <property type="match status" value="1"/>
</dbReference>
<dbReference type="CDD" id="cd06558">
    <property type="entry name" value="crotonase-like"/>
    <property type="match status" value="1"/>
</dbReference>
<accession>A0ABN0ST12</accession>
<dbReference type="EMBL" id="BAAAFM010000001">
    <property type="protein sequence ID" value="GAA0197182.1"/>
    <property type="molecule type" value="Genomic_DNA"/>
</dbReference>
<evidence type="ECO:0000313" key="2">
    <source>
        <dbReference type="EMBL" id="GAA0197182.1"/>
    </source>
</evidence>
<dbReference type="InterPro" id="IPR001753">
    <property type="entry name" value="Enoyl-CoA_hydra/iso"/>
</dbReference>
<dbReference type="InterPro" id="IPR014748">
    <property type="entry name" value="Enoyl-CoA_hydra_C"/>
</dbReference>
<dbReference type="InterPro" id="IPR029045">
    <property type="entry name" value="ClpP/crotonase-like_dom_sf"/>
</dbReference>
<protein>
    <submittedName>
        <fullName evidence="2">Enoyl-CoA hydratase/isomerase family protein</fullName>
    </submittedName>
</protein>
<dbReference type="SUPFAM" id="SSF52096">
    <property type="entry name" value="ClpP/crotonase"/>
    <property type="match status" value="1"/>
</dbReference>
<name>A0ABN0ST12_9GAMM</name>
<keyword evidence="3" id="KW-1185">Reference proteome</keyword>
<dbReference type="Gene3D" id="1.10.12.10">
    <property type="entry name" value="Lyase 2-enoyl-coa Hydratase, Chain A, domain 2"/>
    <property type="match status" value="1"/>
</dbReference>
<dbReference type="InterPro" id="IPR051683">
    <property type="entry name" value="Enoyl-CoA_Hydratase/Isomerase"/>
</dbReference>
<sequence length="285" mass="30970">MSENMTKALNISIDTKELGSEGRGVGRITMTRGEIHNAFDDQLIADLTQAFRRMDANPSVEVVVLEAEGKSFSAGADLNWMRRMADYTWDENYKDSQGLAELMHTIYTLSKPTVAVVQGAAFGGGVGLVACCDIVIASERASFCLSEVKLGLIPAVISPYVVKAIGERQAQRYFLTAERFKAPQAKEFGLVHEVVAEEELVTKANEMIAGLLSNGPQAVRAAKSLIKAVAEKEINQDILDETAKRIADIRASEQGKEGLNAFLEKRPADWSVGSTNHNESSDSDS</sequence>
<comment type="similarity">
    <text evidence="1">Belongs to the enoyl-CoA hydratase/isomerase family.</text>
</comment>
<dbReference type="Proteomes" id="UP001501221">
    <property type="component" value="Unassembled WGS sequence"/>
</dbReference>
<evidence type="ECO:0000313" key="3">
    <source>
        <dbReference type="Proteomes" id="UP001501221"/>
    </source>
</evidence>
<comment type="caution">
    <text evidence="2">The sequence shown here is derived from an EMBL/GenBank/DDBJ whole genome shotgun (WGS) entry which is preliminary data.</text>
</comment>
<organism evidence="2 3">
    <name type="scientific">Kangiella japonica</name>
    <dbReference type="NCBI Taxonomy" id="647384"/>
    <lineage>
        <taxon>Bacteria</taxon>
        <taxon>Pseudomonadati</taxon>
        <taxon>Pseudomonadota</taxon>
        <taxon>Gammaproteobacteria</taxon>
        <taxon>Kangiellales</taxon>
        <taxon>Kangiellaceae</taxon>
        <taxon>Kangiella</taxon>
    </lineage>
</organism>
<proteinExistence type="inferred from homology"/>
<gene>
    <name evidence="2" type="ORF">GCM10009123_00330</name>
</gene>
<reference evidence="2 3" key="1">
    <citation type="journal article" date="2019" name="Int. J. Syst. Evol. Microbiol.">
        <title>The Global Catalogue of Microorganisms (GCM) 10K type strain sequencing project: providing services to taxonomists for standard genome sequencing and annotation.</title>
        <authorList>
            <consortium name="The Broad Institute Genomics Platform"/>
            <consortium name="The Broad Institute Genome Sequencing Center for Infectious Disease"/>
            <person name="Wu L."/>
            <person name="Ma J."/>
        </authorList>
    </citation>
    <scope>NUCLEOTIDE SEQUENCE [LARGE SCALE GENOMIC DNA]</scope>
    <source>
        <strain evidence="2 3">JCM 16211</strain>
    </source>
</reference>
<dbReference type="Pfam" id="PF00378">
    <property type="entry name" value="ECH_1"/>
    <property type="match status" value="1"/>
</dbReference>
<evidence type="ECO:0000256" key="1">
    <source>
        <dbReference type="ARBA" id="ARBA00005254"/>
    </source>
</evidence>
<dbReference type="PANTHER" id="PTHR42964">
    <property type="entry name" value="ENOYL-COA HYDRATASE"/>
    <property type="match status" value="1"/>
</dbReference>
<dbReference type="PANTHER" id="PTHR42964:SF1">
    <property type="entry name" value="POLYKETIDE BIOSYNTHESIS ENOYL-COA HYDRATASE PKSH-RELATED"/>
    <property type="match status" value="1"/>
</dbReference>
<dbReference type="RefSeq" id="WP_343985026.1">
    <property type="nucleotide sequence ID" value="NZ_BAAAFM010000001.1"/>
</dbReference>